<evidence type="ECO:0000313" key="2">
    <source>
        <dbReference type="EMBL" id="KAJ3662480.1"/>
    </source>
</evidence>
<evidence type="ECO:0000256" key="1">
    <source>
        <dbReference type="SAM" id="MobiDB-lite"/>
    </source>
</evidence>
<comment type="caution">
    <text evidence="2">The sequence shown here is derived from an EMBL/GenBank/DDBJ whole genome shotgun (WGS) entry which is preliminary data.</text>
</comment>
<organism evidence="2 3">
    <name type="scientific">Zophobas morio</name>
    <dbReference type="NCBI Taxonomy" id="2755281"/>
    <lineage>
        <taxon>Eukaryota</taxon>
        <taxon>Metazoa</taxon>
        <taxon>Ecdysozoa</taxon>
        <taxon>Arthropoda</taxon>
        <taxon>Hexapoda</taxon>
        <taxon>Insecta</taxon>
        <taxon>Pterygota</taxon>
        <taxon>Neoptera</taxon>
        <taxon>Endopterygota</taxon>
        <taxon>Coleoptera</taxon>
        <taxon>Polyphaga</taxon>
        <taxon>Cucujiformia</taxon>
        <taxon>Tenebrionidae</taxon>
        <taxon>Zophobas</taxon>
    </lineage>
</organism>
<keyword evidence="3" id="KW-1185">Reference proteome</keyword>
<gene>
    <name evidence="2" type="ORF">Zmor_006827</name>
</gene>
<accession>A0AA38MLQ7</accession>
<sequence length="222" mass="24522">MAKLEKSGARAKYVQKWPLFDVLRFLEEVSRPRKTISYVLSVNQQSEEGSQEVSQEMTASQWLQIEIDDSISDQEWSDAGLVSPSTTTNIGSPSPTFVALPMPQTSSARDEELPDVGVVSPISVTTEGSGPSTSSSLSSSQVGRPHSQKLLPSSRLSVKKRKVDDRVCNSLENISRLLSEPEKGTMRPDIDAFCRFVATEMEKLPEAVFQDFKDNVPLNNSR</sequence>
<dbReference type="AlphaFoldDB" id="A0AA38MLQ7"/>
<feature type="compositionally biased region" description="Low complexity" evidence="1">
    <location>
        <begin position="123"/>
        <end position="140"/>
    </location>
</feature>
<proteinExistence type="predicted"/>
<dbReference type="Proteomes" id="UP001168821">
    <property type="component" value="Unassembled WGS sequence"/>
</dbReference>
<evidence type="ECO:0000313" key="3">
    <source>
        <dbReference type="Proteomes" id="UP001168821"/>
    </source>
</evidence>
<dbReference type="EMBL" id="JALNTZ010000002">
    <property type="protein sequence ID" value="KAJ3662480.1"/>
    <property type="molecule type" value="Genomic_DNA"/>
</dbReference>
<reference evidence="2" key="1">
    <citation type="journal article" date="2023" name="G3 (Bethesda)">
        <title>Whole genome assemblies of Zophobas morio and Tenebrio molitor.</title>
        <authorList>
            <person name="Kaur S."/>
            <person name="Stinson S.A."/>
            <person name="diCenzo G.C."/>
        </authorList>
    </citation>
    <scope>NUCLEOTIDE SEQUENCE</scope>
    <source>
        <strain evidence="2">QUZm001</strain>
    </source>
</reference>
<feature type="region of interest" description="Disordered" evidence="1">
    <location>
        <begin position="121"/>
        <end position="156"/>
    </location>
</feature>
<name>A0AA38MLQ7_9CUCU</name>
<protein>
    <submittedName>
        <fullName evidence="2">Uncharacterized protein</fullName>
    </submittedName>
</protein>